<accession>A0A381SDW4</accession>
<dbReference type="PANTHER" id="PTHR32322">
    <property type="entry name" value="INNER MEMBRANE TRANSPORTER"/>
    <property type="match status" value="1"/>
</dbReference>
<dbReference type="GO" id="GO:0016020">
    <property type="term" value="C:membrane"/>
    <property type="evidence" value="ECO:0007669"/>
    <property type="project" value="UniProtKB-SubCell"/>
</dbReference>
<feature type="transmembrane region" description="Helical" evidence="5">
    <location>
        <begin position="185"/>
        <end position="211"/>
    </location>
</feature>
<dbReference type="PANTHER" id="PTHR32322:SF2">
    <property type="entry name" value="EAMA DOMAIN-CONTAINING PROTEIN"/>
    <property type="match status" value="1"/>
</dbReference>
<feature type="transmembrane region" description="Helical" evidence="5">
    <location>
        <begin position="277"/>
        <end position="295"/>
    </location>
</feature>
<evidence type="ECO:0000313" key="7">
    <source>
        <dbReference type="EMBL" id="SVA01684.1"/>
    </source>
</evidence>
<organism evidence="7">
    <name type="scientific">marine metagenome</name>
    <dbReference type="NCBI Taxonomy" id="408172"/>
    <lineage>
        <taxon>unclassified sequences</taxon>
        <taxon>metagenomes</taxon>
        <taxon>ecological metagenomes</taxon>
    </lineage>
</organism>
<feature type="domain" description="EamA" evidence="6">
    <location>
        <begin position="8"/>
        <end position="143"/>
    </location>
</feature>
<feature type="transmembrane region" description="Helical" evidence="5">
    <location>
        <begin position="98"/>
        <end position="120"/>
    </location>
</feature>
<dbReference type="InterPro" id="IPR000620">
    <property type="entry name" value="EamA_dom"/>
</dbReference>
<keyword evidence="2 5" id="KW-0812">Transmembrane</keyword>
<comment type="subcellular location">
    <subcellularLocation>
        <location evidence="1">Membrane</location>
        <topology evidence="1">Multi-pass membrane protein</topology>
    </subcellularLocation>
</comment>
<evidence type="ECO:0000256" key="3">
    <source>
        <dbReference type="ARBA" id="ARBA00022989"/>
    </source>
</evidence>
<feature type="transmembrane region" description="Helical" evidence="5">
    <location>
        <begin position="7"/>
        <end position="28"/>
    </location>
</feature>
<dbReference type="EMBL" id="UINC01002929">
    <property type="protein sequence ID" value="SVA01684.1"/>
    <property type="molecule type" value="Genomic_DNA"/>
</dbReference>
<reference evidence="7" key="1">
    <citation type="submission" date="2018-05" db="EMBL/GenBank/DDBJ databases">
        <authorList>
            <person name="Lanie J.A."/>
            <person name="Ng W.-L."/>
            <person name="Kazmierczak K.M."/>
            <person name="Andrzejewski T.M."/>
            <person name="Davidsen T.M."/>
            <person name="Wayne K.J."/>
            <person name="Tettelin H."/>
            <person name="Glass J.I."/>
            <person name="Rusch D."/>
            <person name="Podicherti R."/>
            <person name="Tsui H.-C.T."/>
            <person name="Winkler M.E."/>
        </authorList>
    </citation>
    <scope>NUCLEOTIDE SEQUENCE</scope>
</reference>
<evidence type="ECO:0000256" key="2">
    <source>
        <dbReference type="ARBA" id="ARBA00022692"/>
    </source>
</evidence>
<feature type="transmembrane region" description="Helical" evidence="5">
    <location>
        <begin position="157"/>
        <end position="178"/>
    </location>
</feature>
<dbReference type="Pfam" id="PF00892">
    <property type="entry name" value="EamA"/>
    <property type="match status" value="2"/>
</dbReference>
<feature type="domain" description="EamA" evidence="6">
    <location>
        <begin position="160"/>
        <end position="295"/>
    </location>
</feature>
<proteinExistence type="predicted"/>
<evidence type="ECO:0000259" key="6">
    <source>
        <dbReference type="Pfam" id="PF00892"/>
    </source>
</evidence>
<feature type="transmembrane region" description="Helical" evidence="5">
    <location>
        <begin position="127"/>
        <end position="145"/>
    </location>
</feature>
<feature type="transmembrane region" description="Helical" evidence="5">
    <location>
        <begin position="66"/>
        <end position="86"/>
    </location>
</feature>
<feature type="transmembrane region" description="Helical" evidence="5">
    <location>
        <begin position="223"/>
        <end position="243"/>
    </location>
</feature>
<dbReference type="InterPro" id="IPR050638">
    <property type="entry name" value="AA-Vitamin_Transporters"/>
</dbReference>
<dbReference type="SUPFAM" id="SSF103481">
    <property type="entry name" value="Multidrug resistance efflux transporter EmrE"/>
    <property type="match status" value="2"/>
</dbReference>
<gene>
    <name evidence="7" type="ORF">METZ01_LOCUS54538</name>
</gene>
<dbReference type="InterPro" id="IPR037185">
    <property type="entry name" value="EmrE-like"/>
</dbReference>
<keyword evidence="3 5" id="KW-1133">Transmembrane helix</keyword>
<sequence>MRNLKYLGPVAIMCAAVLWSFDGLLRQYLSEVPALMVVLLEHFFGALLLTPLLFKGWKEIKTLPNRAWISVLWVSLFGGLLGTFFYTKALSYINYIDLSVVVLLQKFQPFFAIGLAAVLLREPLTKNYLICAVAAIAGGYLVTFENGLPVMEMDDKTLIAGLMALCAAFAWGSSTVLGKHALKHLSFFSLTGLRLWITTFITVVVILFMGNSPINVSLSKTEWLTILTIVLSTGTVALFIYYYGLKHVLATHATIYELFWPLSAMLIDLFIRGRTLMPGQFMGALLLIGASIFLSRQQKNSPS</sequence>
<feature type="transmembrane region" description="Helical" evidence="5">
    <location>
        <begin position="34"/>
        <end position="54"/>
    </location>
</feature>
<protein>
    <recommendedName>
        <fullName evidence="6">EamA domain-containing protein</fullName>
    </recommendedName>
</protein>
<dbReference type="AlphaFoldDB" id="A0A381SDW4"/>
<evidence type="ECO:0000256" key="1">
    <source>
        <dbReference type="ARBA" id="ARBA00004141"/>
    </source>
</evidence>
<name>A0A381SDW4_9ZZZZ</name>
<evidence type="ECO:0000256" key="5">
    <source>
        <dbReference type="SAM" id="Phobius"/>
    </source>
</evidence>
<evidence type="ECO:0000256" key="4">
    <source>
        <dbReference type="ARBA" id="ARBA00023136"/>
    </source>
</evidence>
<feature type="transmembrane region" description="Helical" evidence="5">
    <location>
        <begin position="255"/>
        <end position="271"/>
    </location>
</feature>
<keyword evidence="4 5" id="KW-0472">Membrane</keyword>